<dbReference type="PANTHER" id="PTHR43544:SF2">
    <property type="entry name" value="OXIDOREDUCTASE"/>
    <property type="match status" value="1"/>
</dbReference>
<dbReference type="Gene3D" id="3.40.50.720">
    <property type="entry name" value="NAD(P)-binding Rossmann-like Domain"/>
    <property type="match status" value="2"/>
</dbReference>
<dbReference type="AlphaFoldDB" id="A0AAD5U5F8"/>
<evidence type="ECO:0000256" key="3">
    <source>
        <dbReference type="SAM" id="MobiDB-lite"/>
    </source>
</evidence>
<keyword evidence="5" id="KW-1185">Reference proteome</keyword>
<gene>
    <name evidence="4" type="ORF">HK099_002601</name>
</gene>
<dbReference type="Proteomes" id="UP001211065">
    <property type="component" value="Unassembled WGS sequence"/>
</dbReference>
<keyword evidence="2" id="KW-0175">Coiled coil</keyword>
<dbReference type="InterPro" id="IPR051468">
    <property type="entry name" value="Fungal_SecMetab_SDRs"/>
</dbReference>
<dbReference type="GO" id="GO:0016491">
    <property type="term" value="F:oxidoreductase activity"/>
    <property type="evidence" value="ECO:0007669"/>
    <property type="project" value="TreeGrafter"/>
</dbReference>
<feature type="compositionally biased region" description="Polar residues" evidence="3">
    <location>
        <begin position="1"/>
        <end position="11"/>
    </location>
</feature>
<feature type="coiled-coil region" evidence="2">
    <location>
        <begin position="72"/>
        <end position="99"/>
    </location>
</feature>
<comment type="caution">
    <text evidence="4">The sequence shown here is derived from an EMBL/GenBank/DDBJ whole genome shotgun (WGS) entry which is preliminary data.</text>
</comment>
<proteinExistence type="inferred from homology"/>
<dbReference type="InterPro" id="IPR002347">
    <property type="entry name" value="SDR_fam"/>
</dbReference>
<evidence type="ECO:0000313" key="4">
    <source>
        <dbReference type="EMBL" id="KAJ3222168.1"/>
    </source>
</evidence>
<dbReference type="SUPFAM" id="SSF51735">
    <property type="entry name" value="NAD(P)-binding Rossmann-fold domains"/>
    <property type="match status" value="1"/>
</dbReference>
<name>A0AAD5U5F8_9FUNG</name>
<dbReference type="GO" id="GO:0005737">
    <property type="term" value="C:cytoplasm"/>
    <property type="evidence" value="ECO:0007669"/>
    <property type="project" value="TreeGrafter"/>
</dbReference>
<evidence type="ECO:0000256" key="2">
    <source>
        <dbReference type="SAM" id="Coils"/>
    </source>
</evidence>
<feature type="region of interest" description="Disordered" evidence="3">
    <location>
        <begin position="1"/>
        <end position="25"/>
    </location>
</feature>
<comment type="similarity">
    <text evidence="1">Belongs to the short-chain dehydrogenases/reductases (SDR) family.</text>
</comment>
<reference evidence="4" key="1">
    <citation type="submission" date="2020-05" db="EMBL/GenBank/DDBJ databases">
        <title>Phylogenomic resolution of chytrid fungi.</title>
        <authorList>
            <person name="Stajich J.E."/>
            <person name="Amses K."/>
            <person name="Simmons R."/>
            <person name="Seto K."/>
            <person name="Myers J."/>
            <person name="Bonds A."/>
            <person name="Quandt C.A."/>
            <person name="Barry K."/>
            <person name="Liu P."/>
            <person name="Grigoriev I."/>
            <person name="Longcore J.E."/>
            <person name="James T.Y."/>
        </authorList>
    </citation>
    <scope>NUCLEOTIDE SEQUENCE</scope>
    <source>
        <strain evidence="4">JEL0476</strain>
    </source>
</reference>
<sequence>MTDSTNEQNLNVIDDHSPATEETEDRLNFPTKLDIETSLNVFKYFWEFPEKKSEAATNLALRELFEITRLMFAPTKKEREKLQKEKKNLKKKEDQLLLNQSLIRTNRNFKLVGSNVTKGALLASGSENLEYPPKRGDLNEINKFIVDSDAKIQEDLKLQVGEAIMAQKNFESEGATVLATTRFPHDAAKRLSKEEDFISFKDRIILFGLDFRDISMVHQFCAYVKKNFTRLDGIINNAAQTVRKPPSFYEHLIPFEVEELPEFISTCVKIVFINNGNENYYLKKHNSDADVNENQVSVIRSSIQVKSTSALMSQLELIPSDKKENNKILYPEGLLDRDDQQIDMSKSNSWKSLLGEISTVEMVECHAINTFVPFILISELTNLMKSTINSPIGSSGDKKWNKYVVNVSAMEGQFYRKKTDQHPHTNMAKAALNMLTRTSSSVLALDNIFMTSVDTGWITDENPIDQWYEAEFIKQV</sequence>
<accession>A0AAD5U5F8</accession>
<dbReference type="Pfam" id="PF00106">
    <property type="entry name" value="adh_short"/>
    <property type="match status" value="1"/>
</dbReference>
<evidence type="ECO:0000256" key="1">
    <source>
        <dbReference type="ARBA" id="ARBA00006484"/>
    </source>
</evidence>
<protein>
    <submittedName>
        <fullName evidence="4">Uncharacterized protein</fullName>
    </submittedName>
</protein>
<dbReference type="EMBL" id="JADGJW010000188">
    <property type="protein sequence ID" value="KAJ3222168.1"/>
    <property type="molecule type" value="Genomic_DNA"/>
</dbReference>
<dbReference type="PANTHER" id="PTHR43544">
    <property type="entry name" value="SHORT-CHAIN DEHYDROGENASE/REDUCTASE"/>
    <property type="match status" value="1"/>
</dbReference>
<dbReference type="InterPro" id="IPR036291">
    <property type="entry name" value="NAD(P)-bd_dom_sf"/>
</dbReference>
<organism evidence="4 5">
    <name type="scientific">Clydaea vesicula</name>
    <dbReference type="NCBI Taxonomy" id="447962"/>
    <lineage>
        <taxon>Eukaryota</taxon>
        <taxon>Fungi</taxon>
        <taxon>Fungi incertae sedis</taxon>
        <taxon>Chytridiomycota</taxon>
        <taxon>Chytridiomycota incertae sedis</taxon>
        <taxon>Chytridiomycetes</taxon>
        <taxon>Lobulomycetales</taxon>
        <taxon>Lobulomycetaceae</taxon>
        <taxon>Clydaea</taxon>
    </lineage>
</organism>
<evidence type="ECO:0000313" key="5">
    <source>
        <dbReference type="Proteomes" id="UP001211065"/>
    </source>
</evidence>